<keyword evidence="2" id="KW-1185">Reference proteome</keyword>
<protein>
    <submittedName>
        <fullName evidence="1">KRAB-A domain-containing protein 2</fullName>
    </submittedName>
</protein>
<organism evidence="1 2">
    <name type="scientific">Mytilus coruscus</name>
    <name type="common">Sea mussel</name>
    <dbReference type="NCBI Taxonomy" id="42192"/>
    <lineage>
        <taxon>Eukaryota</taxon>
        <taxon>Metazoa</taxon>
        <taxon>Spiralia</taxon>
        <taxon>Lophotrochozoa</taxon>
        <taxon>Mollusca</taxon>
        <taxon>Bivalvia</taxon>
        <taxon>Autobranchia</taxon>
        <taxon>Pteriomorphia</taxon>
        <taxon>Mytilida</taxon>
        <taxon>Mytiloidea</taxon>
        <taxon>Mytilidae</taxon>
        <taxon>Mytilinae</taxon>
        <taxon>Mytilus</taxon>
    </lineage>
</organism>
<accession>A0A6J8ACE2</accession>
<dbReference type="AlphaFoldDB" id="A0A6J8ACE2"/>
<name>A0A6J8ACE2_MYTCO</name>
<dbReference type="EMBL" id="CACVKT020001098">
    <property type="protein sequence ID" value="CAC5365165.1"/>
    <property type="molecule type" value="Genomic_DNA"/>
</dbReference>
<proteinExistence type="predicted"/>
<evidence type="ECO:0000313" key="1">
    <source>
        <dbReference type="EMBL" id="CAC5365165.1"/>
    </source>
</evidence>
<dbReference type="Proteomes" id="UP000507470">
    <property type="component" value="Unassembled WGS sequence"/>
</dbReference>
<dbReference type="OrthoDB" id="10059746at2759"/>
<reference evidence="1 2" key="1">
    <citation type="submission" date="2020-06" db="EMBL/GenBank/DDBJ databases">
        <authorList>
            <person name="Li R."/>
            <person name="Bekaert M."/>
        </authorList>
    </citation>
    <scope>NUCLEOTIDE SEQUENCE [LARGE SCALE GENOMIC DNA]</scope>
    <source>
        <strain evidence="2">wild</strain>
    </source>
</reference>
<sequence>MKSSDVVTYRKCSSCDNDIKYYACLEDMYNIVHKTHIATGHGGLDKMIKKANGKYANVSTEAVELFKELCEECQLKKRKIASKGLVDKPIVSKEFNSCGQMNLVDMQSLSFDDFKYIMVYQDHITKFVVLRPLKSKWAAEVAMHIPTFYRVTMALNLLQVLFLN</sequence>
<evidence type="ECO:0000313" key="2">
    <source>
        <dbReference type="Proteomes" id="UP000507470"/>
    </source>
</evidence>
<gene>
    <name evidence="1" type="ORF">MCOR_5967</name>
</gene>